<dbReference type="AlphaFoldDB" id="A0A9W9ZTP3"/>
<dbReference type="Proteomes" id="UP001163046">
    <property type="component" value="Unassembled WGS sequence"/>
</dbReference>
<dbReference type="OrthoDB" id="5976222at2759"/>
<evidence type="ECO:0008006" key="4">
    <source>
        <dbReference type="Google" id="ProtNLM"/>
    </source>
</evidence>
<reference evidence="2" key="1">
    <citation type="submission" date="2023-01" db="EMBL/GenBank/DDBJ databases">
        <title>Genome assembly of the deep-sea coral Lophelia pertusa.</title>
        <authorList>
            <person name="Herrera S."/>
            <person name="Cordes E."/>
        </authorList>
    </citation>
    <scope>NUCLEOTIDE SEQUENCE</scope>
    <source>
        <strain evidence="2">USNM1676648</strain>
        <tissue evidence="2">Polyp</tissue>
    </source>
</reference>
<feature type="signal peptide" evidence="1">
    <location>
        <begin position="1"/>
        <end position="23"/>
    </location>
</feature>
<protein>
    <recommendedName>
        <fullName evidence="4">Secreted protein</fullName>
    </recommendedName>
</protein>
<evidence type="ECO:0000313" key="3">
    <source>
        <dbReference type="Proteomes" id="UP001163046"/>
    </source>
</evidence>
<evidence type="ECO:0000256" key="1">
    <source>
        <dbReference type="SAM" id="SignalP"/>
    </source>
</evidence>
<sequence length="150" mass="16715">MAMKIGMFFVLSWSCTRFMCACAQKAKANNYEYFGIENYGECWSGMTAKYSVHGPSGSCHMVKENECAFEACDEQRNKFRLCVGASVSMYVYKIKQKQPPTLPPSTSPAPPPPTTGSAELLKGFGEIYLDPCCSSTRWGTQTNKRLSSNW</sequence>
<evidence type="ECO:0000313" key="2">
    <source>
        <dbReference type="EMBL" id="KAJ7387542.1"/>
    </source>
</evidence>
<proteinExistence type="predicted"/>
<organism evidence="2 3">
    <name type="scientific">Desmophyllum pertusum</name>
    <dbReference type="NCBI Taxonomy" id="174260"/>
    <lineage>
        <taxon>Eukaryota</taxon>
        <taxon>Metazoa</taxon>
        <taxon>Cnidaria</taxon>
        <taxon>Anthozoa</taxon>
        <taxon>Hexacorallia</taxon>
        <taxon>Scleractinia</taxon>
        <taxon>Caryophylliina</taxon>
        <taxon>Caryophylliidae</taxon>
        <taxon>Desmophyllum</taxon>
    </lineage>
</organism>
<name>A0A9W9ZTP3_9CNID</name>
<feature type="chain" id="PRO_5040829180" description="Secreted protein" evidence="1">
    <location>
        <begin position="24"/>
        <end position="150"/>
    </location>
</feature>
<keyword evidence="3" id="KW-1185">Reference proteome</keyword>
<gene>
    <name evidence="2" type="ORF">OS493_000873</name>
</gene>
<comment type="caution">
    <text evidence="2">The sequence shown here is derived from an EMBL/GenBank/DDBJ whole genome shotgun (WGS) entry which is preliminary data.</text>
</comment>
<keyword evidence="1" id="KW-0732">Signal</keyword>
<dbReference type="EMBL" id="MU825873">
    <property type="protein sequence ID" value="KAJ7387542.1"/>
    <property type="molecule type" value="Genomic_DNA"/>
</dbReference>
<accession>A0A9W9ZTP3</accession>